<reference evidence="1 2" key="1">
    <citation type="submission" date="2019-01" db="EMBL/GenBank/DDBJ databases">
        <authorList>
            <person name="Chen W.-M."/>
        </authorList>
    </citation>
    <scope>NUCLEOTIDE SEQUENCE [LARGE SCALE GENOMIC DNA]</scope>
    <source>
        <strain evidence="1 2">TER-1</strain>
    </source>
</reference>
<proteinExistence type="predicted"/>
<dbReference type="Proteomes" id="UP000286997">
    <property type="component" value="Unassembled WGS sequence"/>
</dbReference>
<organism evidence="1 2">
    <name type="scientific">Methylobacterium oryzihabitans</name>
    <dbReference type="NCBI Taxonomy" id="2499852"/>
    <lineage>
        <taxon>Bacteria</taxon>
        <taxon>Pseudomonadati</taxon>
        <taxon>Pseudomonadota</taxon>
        <taxon>Alphaproteobacteria</taxon>
        <taxon>Hyphomicrobiales</taxon>
        <taxon>Methylobacteriaceae</taxon>
        <taxon>Methylobacterium</taxon>
    </lineage>
</organism>
<evidence type="ECO:0000313" key="1">
    <source>
        <dbReference type="EMBL" id="RVU18118.1"/>
    </source>
</evidence>
<evidence type="ECO:0000313" key="2">
    <source>
        <dbReference type="Proteomes" id="UP000286997"/>
    </source>
</evidence>
<accession>A0A437P7P8</accession>
<dbReference type="RefSeq" id="WP_127729261.1">
    <property type="nucleotide sequence ID" value="NZ_SACP01000010.1"/>
</dbReference>
<protein>
    <submittedName>
        <fullName evidence="1">Uncharacterized protein</fullName>
    </submittedName>
</protein>
<dbReference type="EMBL" id="SACP01000010">
    <property type="protein sequence ID" value="RVU18118.1"/>
    <property type="molecule type" value="Genomic_DNA"/>
</dbReference>
<comment type="caution">
    <text evidence="1">The sequence shown here is derived from an EMBL/GenBank/DDBJ whole genome shotgun (WGS) entry which is preliminary data.</text>
</comment>
<dbReference type="OrthoDB" id="452279at2"/>
<gene>
    <name evidence="1" type="ORF">EOE48_12050</name>
</gene>
<dbReference type="AlphaFoldDB" id="A0A437P7P8"/>
<keyword evidence="2" id="KW-1185">Reference proteome</keyword>
<name>A0A437P7P8_9HYPH</name>
<sequence>MLASHLRLDERHVVRTSDGKHNILIDKDLLVSILKKALTAVNVDDEWYLDRYQDVRTAIARGEFKSARDHFVRFGYLEGRLPYAIPVDEAYYLDHNPDVRAGIEAGALPDAATHFYMSGASEGRLPSEGFTLFILG</sequence>